<organism evidence="6 7">
    <name type="scientific">Anopheles stephensi</name>
    <name type="common">Indo-Pakistan malaria mosquito</name>
    <dbReference type="NCBI Taxonomy" id="30069"/>
    <lineage>
        <taxon>Eukaryota</taxon>
        <taxon>Metazoa</taxon>
        <taxon>Ecdysozoa</taxon>
        <taxon>Arthropoda</taxon>
        <taxon>Hexapoda</taxon>
        <taxon>Insecta</taxon>
        <taxon>Pterygota</taxon>
        <taxon>Neoptera</taxon>
        <taxon>Endopterygota</taxon>
        <taxon>Diptera</taxon>
        <taxon>Nematocera</taxon>
        <taxon>Culicoidea</taxon>
        <taxon>Culicidae</taxon>
        <taxon>Anophelinae</taxon>
        <taxon>Anopheles</taxon>
    </lineage>
</organism>
<comment type="subcellular location">
    <subcellularLocation>
        <location evidence="1">Nucleus</location>
    </subcellularLocation>
</comment>
<dbReference type="EnsemblMetazoa" id="ASTEI07258-RA">
    <property type="protein sequence ID" value="ASTEI07258-PA"/>
    <property type="gene ID" value="ASTEI07258"/>
</dbReference>
<keyword evidence="4" id="KW-0862">Zinc</keyword>
<keyword evidence="7" id="KW-1185">Reference proteome</keyword>
<dbReference type="AlphaFoldDB" id="A0A182YFM2"/>
<dbReference type="VEuPathDB" id="VectorBase:ASTEI20_038038"/>
<dbReference type="VEuPathDB" id="VectorBase:ASTE000741"/>
<reference evidence="7" key="1">
    <citation type="journal article" date="2014" name="Genome Biol.">
        <title>Genome analysis of a major urban malaria vector mosquito, Anopheles stephensi.</title>
        <authorList>
            <person name="Jiang X."/>
            <person name="Peery A."/>
            <person name="Hall A.B."/>
            <person name="Sharma A."/>
            <person name="Chen X.G."/>
            <person name="Waterhouse R.M."/>
            <person name="Komissarov A."/>
            <person name="Riehle M.M."/>
            <person name="Shouche Y."/>
            <person name="Sharakhova M.V."/>
            <person name="Lawson D."/>
            <person name="Pakpour N."/>
            <person name="Arensburger P."/>
            <person name="Davidson V.L."/>
            <person name="Eiglmeier K."/>
            <person name="Emrich S."/>
            <person name="George P."/>
            <person name="Kennedy R.C."/>
            <person name="Mane S.P."/>
            <person name="Maslen G."/>
            <person name="Oringanje C."/>
            <person name="Qi Y."/>
            <person name="Settlage R."/>
            <person name="Tojo M."/>
            <person name="Tubio J.M."/>
            <person name="Unger M.F."/>
            <person name="Wang B."/>
            <person name="Vernick K.D."/>
            <person name="Ribeiro J.M."/>
            <person name="James A.A."/>
            <person name="Michel K."/>
            <person name="Riehle M.A."/>
            <person name="Luckhart S."/>
            <person name="Sharakhov I.V."/>
            <person name="Tu Z."/>
        </authorList>
    </citation>
    <scope>NUCLEOTIDE SEQUENCE [LARGE SCALE GENOMIC DNA]</scope>
    <source>
        <strain evidence="7">Indian</strain>
    </source>
</reference>
<sequence length="156" mass="17135">MEPKGACTRPIWDVFAEVVTLPHDDDAGESNLQQSPAVVNSILTHPAAGEAGADATLQVDRMLIKFIAKESVPLSIVESEPFETFLQALNSNYNLPCKKYATYELLPSFYAEEMRKVKQNVASANAVALSLDGWLNSNQVRVLALSGHFLDENLKE</sequence>
<keyword evidence="2" id="KW-0479">Metal-binding</keyword>
<keyword evidence="5" id="KW-0539">Nucleus</keyword>
<accession>A0A182YFM2</accession>
<evidence type="ECO:0000256" key="5">
    <source>
        <dbReference type="ARBA" id="ARBA00023242"/>
    </source>
</evidence>
<evidence type="ECO:0000256" key="3">
    <source>
        <dbReference type="ARBA" id="ARBA00022771"/>
    </source>
</evidence>
<evidence type="ECO:0000256" key="4">
    <source>
        <dbReference type="ARBA" id="ARBA00022833"/>
    </source>
</evidence>
<evidence type="ECO:0000256" key="2">
    <source>
        <dbReference type="ARBA" id="ARBA00022723"/>
    </source>
</evidence>
<protein>
    <submittedName>
        <fullName evidence="6">Uncharacterized protein</fullName>
    </submittedName>
</protein>
<keyword evidence="3" id="KW-0863">Zinc-finger</keyword>
<dbReference type="GO" id="GO:0008270">
    <property type="term" value="F:zinc ion binding"/>
    <property type="evidence" value="ECO:0007669"/>
    <property type="project" value="UniProtKB-KW"/>
</dbReference>
<dbReference type="SUPFAM" id="SSF140996">
    <property type="entry name" value="Hermes dimerisation domain"/>
    <property type="match status" value="1"/>
</dbReference>
<dbReference type="PANTHER" id="PTHR46481:SF10">
    <property type="entry name" value="ZINC FINGER BED DOMAIN-CONTAINING PROTEIN 39"/>
    <property type="match status" value="1"/>
</dbReference>
<evidence type="ECO:0000313" key="7">
    <source>
        <dbReference type="Proteomes" id="UP000076408"/>
    </source>
</evidence>
<evidence type="ECO:0000313" key="6">
    <source>
        <dbReference type="EnsemblMetazoa" id="ASTEI07258-PA"/>
    </source>
</evidence>
<dbReference type="Proteomes" id="UP000076408">
    <property type="component" value="Unassembled WGS sequence"/>
</dbReference>
<dbReference type="InterPro" id="IPR052035">
    <property type="entry name" value="ZnF_BED_domain_contain"/>
</dbReference>
<dbReference type="GO" id="GO:0005634">
    <property type="term" value="C:nucleus"/>
    <property type="evidence" value="ECO:0007669"/>
    <property type="project" value="UniProtKB-SubCell"/>
</dbReference>
<dbReference type="PANTHER" id="PTHR46481">
    <property type="entry name" value="ZINC FINGER BED DOMAIN-CONTAINING PROTEIN 4"/>
    <property type="match status" value="1"/>
</dbReference>
<proteinExistence type="predicted"/>
<dbReference type="VEuPathDB" id="VectorBase:ASTEI07258"/>
<dbReference type="STRING" id="30069.A0A182YFM2"/>
<evidence type="ECO:0000256" key="1">
    <source>
        <dbReference type="ARBA" id="ARBA00004123"/>
    </source>
</evidence>
<name>A0A182YFM2_ANOST</name>
<reference evidence="6" key="2">
    <citation type="submission" date="2020-05" db="UniProtKB">
        <authorList>
            <consortium name="EnsemblMetazoa"/>
        </authorList>
    </citation>
    <scope>IDENTIFICATION</scope>
    <source>
        <strain evidence="6">Indian</strain>
    </source>
</reference>